<keyword evidence="2" id="KW-0812">Transmembrane</keyword>
<reference evidence="4" key="1">
    <citation type="submission" date="2011-04" db="EMBL/GenBank/DDBJ databases">
        <title>Evolution of plant cell wall degrading machinery underlies the functional diversity of forest fungi.</title>
        <authorList>
            <consortium name="US DOE Joint Genome Institute (JGI-PGF)"/>
            <person name="Eastwood D.C."/>
            <person name="Floudas D."/>
            <person name="Binder M."/>
            <person name="Majcherczyk A."/>
            <person name="Schneider P."/>
            <person name="Aerts A."/>
            <person name="Asiegbu F.O."/>
            <person name="Baker S.E."/>
            <person name="Barry K."/>
            <person name="Bendiksby M."/>
            <person name="Blumentritt M."/>
            <person name="Coutinho P.M."/>
            <person name="Cullen D."/>
            <person name="Cullen D."/>
            <person name="Gathman A."/>
            <person name="Goodell B."/>
            <person name="Henrissat B."/>
            <person name="Ihrmark K."/>
            <person name="Kauserud H."/>
            <person name="Kohler A."/>
            <person name="LaButti K."/>
            <person name="Lapidus A."/>
            <person name="Lavin J.L."/>
            <person name="Lee Y.-H."/>
            <person name="Lindquist E."/>
            <person name="Lilly W."/>
            <person name="Lucas S."/>
            <person name="Morin E."/>
            <person name="Murat C."/>
            <person name="Oguiza J.A."/>
            <person name="Park J."/>
            <person name="Pisabarro A.G."/>
            <person name="Riley R."/>
            <person name="Rosling A."/>
            <person name="Salamov A."/>
            <person name="Schmidt O."/>
            <person name="Schmutz J."/>
            <person name="Skrede I."/>
            <person name="Stenlid J."/>
            <person name="Wiebenga A."/>
            <person name="Xie X."/>
            <person name="Kues U."/>
            <person name="Hibbett D.S."/>
            <person name="Hoffmeister D."/>
            <person name="Hogberg N."/>
            <person name="Martin F."/>
            <person name="Grigoriev I.V."/>
            <person name="Watkinson S.C."/>
        </authorList>
    </citation>
    <scope>NUCLEOTIDE SEQUENCE</scope>
    <source>
        <strain evidence="4">S7.9</strain>
    </source>
</reference>
<dbReference type="Proteomes" id="UP000008064">
    <property type="component" value="Unassembled WGS sequence"/>
</dbReference>
<proteinExistence type="predicted"/>
<dbReference type="PANTHER" id="PTHR48081:SF8">
    <property type="entry name" value="ALPHA_BETA HYDROLASE FOLD-3 DOMAIN-CONTAINING PROTEIN-RELATED"/>
    <property type="match status" value="1"/>
</dbReference>
<evidence type="ECO:0000256" key="1">
    <source>
        <dbReference type="ARBA" id="ARBA00022801"/>
    </source>
</evidence>
<dbReference type="GO" id="GO:0016787">
    <property type="term" value="F:hydrolase activity"/>
    <property type="evidence" value="ECO:0007669"/>
    <property type="project" value="UniProtKB-KW"/>
</dbReference>
<feature type="domain" description="Alpha/beta hydrolase fold-3" evidence="3">
    <location>
        <begin position="140"/>
        <end position="378"/>
    </location>
</feature>
<dbReference type="PANTHER" id="PTHR48081">
    <property type="entry name" value="AB HYDROLASE SUPERFAMILY PROTEIN C4A8.06C"/>
    <property type="match status" value="1"/>
</dbReference>
<evidence type="ECO:0000256" key="2">
    <source>
        <dbReference type="SAM" id="Phobius"/>
    </source>
</evidence>
<dbReference type="Pfam" id="PF07859">
    <property type="entry name" value="Abhydrolase_3"/>
    <property type="match status" value="1"/>
</dbReference>
<sequence length="400" mass="44666">MVYEYKDQPLKGLFYTYQILTTAFVRLPFISLWYIPRSLRPKPSWSWQQSFGVNLFRHLAYVSFTAGRIRLVPDWRAIVPAEGVHGIWIEGVPELVTGELQTWAEVSQVEPSRIPGYWYSKQGADIPANETPVPGEKVFYWFHGGGYVQLSAHPKNFNSNVVTSLLELSKTVQRAFALEYRLASTAPFPDQNPFPAALLDALAGYNHLVNVVGFDPSDIIILGDSAGGNLALALTRYLIENKDSPVKLPAPPHSMILLSPWVDLSPSHNHLGSSTLHNNVDYLRRQDSGASLYSIEAFVRPYGLGAALMNRYISPASLHPSCCAHFVGFPRTFIAVGTEERFLDPVRTLKKKMTADMGEGKGEGQVTYYEALDAVHDYLTLKWHDSGREGTLKALADWLP</sequence>
<accession>F8NVK0</accession>
<dbReference type="Gene3D" id="3.40.50.1820">
    <property type="entry name" value="alpha/beta hydrolase"/>
    <property type="match status" value="1"/>
</dbReference>
<dbReference type="InterPro" id="IPR029058">
    <property type="entry name" value="AB_hydrolase_fold"/>
</dbReference>
<dbReference type="InterPro" id="IPR013094">
    <property type="entry name" value="AB_hydrolase_3"/>
</dbReference>
<dbReference type="GeneID" id="18818911"/>
<dbReference type="OrthoDB" id="2152029at2759"/>
<dbReference type="InterPro" id="IPR050300">
    <property type="entry name" value="GDXG_lipolytic_enzyme"/>
</dbReference>
<gene>
    <name evidence="4" type="ORF">SERLADRAFT_465521</name>
</gene>
<protein>
    <recommendedName>
        <fullName evidence="3">Alpha/beta hydrolase fold-3 domain-containing protein</fullName>
    </recommendedName>
</protein>
<name>F8NVK0_SERL9</name>
<dbReference type="SUPFAM" id="SSF53474">
    <property type="entry name" value="alpha/beta-Hydrolases"/>
    <property type="match status" value="1"/>
</dbReference>
<keyword evidence="1" id="KW-0378">Hydrolase</keyword>
<dbReference type="EMBL" id="GL945433">
    <property type="protein sequence ID" value="EGO25409.1"/>
    <property type="molecule type" value="Genomic_DNA"/>
</dbReference>
<feature type="transmembrane region" description="Helical" evidence="2">
    <location>
        <begin position="12"/>
        <end position="35"/>
    </location>
</feature>
<evidence type="ECO:0000259" key="3">
    <source>
        <dbReference type="Pfam" id="PF07859"/>
    </source>
</evidence>
<dbReference type="RefSeq" id="XP_007317531.1">
    <property type="nucleotide sequence ID" value="XM_007317469.1"/>
</dbReference>
<keyword evidence="2" id="KW-0472">Membrane</keyword>
<evidence type="ECO:0000313" key="4">
    <source>
        <dbReference type="EMBL" id="EGO25409.1"/>
    </source>
</evidence>
<keyword evidence="2" id="KW-1133">Transmembrane helix</keyword>
<dbReference type="AlphaFoldDB" id="F8NVK0"/>
<dbReference type="KEGG" id="sla:SERLADRAFT_465521"/>
<dbReference type="HOGENOM" id="CLU_019364_1_0_1"/>
<organism>
    <name type="scientific">Serpula lacrymans var. lacrymans (strain S7.9)</name>
    <name type="common">Dry rot fungus</name>
    <dbReference type="NCBI Taxonomy" id="578457"/>
    <lineage>
        <taxon>Eukaryota</taxon>
        <taxon>Fungi</taxon>
        <taxon>Dikarya</taxon>
        <taxon>Basidiomycota</taxon>
        <taxon>Agaricomycotina</taxon>
        <taxon>Agaricomycetes</taxon>
        <taxon>Agaricomycetidae</taxon>
        <taxon>Boletales</taxon>
        <taxon>Coniophorineae</taxon>
        <taxon>Serpulaceae</taxon>
        <taxon>Serpula</taxon>
    </lineage>
</organism>